<evidence type="ECO:0000256" key="12">
    <source>
        <dbReference type="SAM" id="Phobius"/>
    </source>
</evidence>
<dbReference type="InterPro" id="IPR001128">
    <property type="entry name" value="Cyt_P450"/>
</dbReference>
<keyword evidence="9 11" id="KW-0503">Monooxygenase</keyword>
<keyword evidence="4 12" id="KW-0812">Transmembrane</keyword>
<proteinExistence type="inferred from homology"/>
<evidence type="ECO:0000313" key="13">
    <source>
        <dbReference type="EMBL" id="KAJ9186657.1"/>
    </source>
</evidence>
<evidence type="ECO:0000256" key="8">
    <source>
        <dbReference type="ARBA" id="ARBA00023004"/>
    </source>
</evidence>
<dbReference type="InterPro" id="IPR050651">
    <property type="entry name" value="Plant_Cytochrome_P450_Monoox"/>
</dbReference>
<dbReference type="InterPro" id="IPR017972">
    <property type="entry name" value="Cyt_P450_CS"/>
</dbReference>
<dbReference type="PANTHER" id="PTHR47947">
    <property type="entry name" value="CYTOCHROME P450 82C3-RELATED"/>
    <property type="match status" value="1"/>
</dbReference>
<dbReference type="Gene3D" id="1.10.630.10">
    <property type="entry name" value="Cytochrome P450"/>
    <property type="match status" value="1"/>
</dbReference>
<comment type="caution">
    <text evidence="13">The sequence shown here is derived from an EMBL/GenBank/DDBJ whole genome shotgun (WGS) entry which is preliminary data.</text>
</comment>
<protein>
    <recommendedName>
        <fullName evidence="15">Cytochrome P450</fullName>
    </recommendedName>
</protein>
<keyword evidence="6 12" id="KW-1133">Transmembrane helix</keyword>
<keyword evidence="3 11" id="KW-0349">Heme</keyword>
<dbReference type="EMBL" id="JARPOI010000002">
    <property type="protein sequence ID" value="KAJ9186657.1"/>
    <property type="molecule type" value="Genomic_DNA"/>
</dbReference>
<evidence type="ECO:0000256" key="2">
    <source>
        <dbReference type="ARBA" id="ARBA00004370"/>
    </source>
</evidence>
<dbReference type="InterPro" id="IPR036396">
    <property type="entry name" value="Cyt_P450_sf"/>
</dbReference>
<keyword evidence="10 12" id="KW-0472">Membrane</keyword>
<comment type="subcellular location">
    <subcellularLocation>
        <location evidence="2">Membrane</location>
    </subcellularLocation>
</comment>
<evidence type="ECO:0000256" key="11">
    <source>
        <dbReference type="RuleBase" id="RU000461"/>
    </source>
</evidence>
<dbReference type="PRINTS" id="PR00385">
    <property type="entry name" value="P450"/>
</dbReference>
<dbReference type="Proteomes" id="UP001174677">
    <property type="component" value="Chromosome 2"/>
</dbReference>
<comment type="cofactor">
    <cofactor evidence="1">
        <name>heme</name>
        <dbReference type="ChEBI" id="CHEBI:30413"/>
    </cofactor>
</comment>
<evidence type="ECO:0000313" key="14">
    <source>
        <dbReference type="Proteomes" id="UP001174677"/>
    </source>
</evidence>
<gene>
    <name evidence="13" type="ORF">P3X46_002204</name>
</gene>
<reference evidence="13" key="1">
    <citation type="journal article" date="2023" name="Plant Biotechnol. J.">
        <title>Chromosome-level wild Hevea brasiliensis genome provides new tools for genomic-assisted breeding and valuable loci to elevate rubber yield.</title>
        <authorList>
            <person name="Cheng H."/>
            <person name="Song X."/>
            <person name="Hu Y."/>
            <person name="Wu T."/>
            <person name="Yang Q."/>
            <person name="An Z."/>
            <person name="Feng S."/>
            <person name="Deng Z."/>
            <person name="Wu W."/>
            <person name="Zeng X."/>
            <person name="Tu M."/>
            <person name="Wang X."/>
            <person name="Huang H."/>
        </authorList>
    </citation>
    <scope>NUCLEOTIDE SEQUENCE</scope>
    <source>
        <strain evidence="13">MT/VB/25A 57/8</strain>
    </source>
</reference>
<dbReference type="PROSITE" id="PS00086">
    <property type="entry name" value="CYTOCHROME_P450"/>
    <property type="match status" value="1"/>
</dbReference>
<comment type="similarity">
    <text evidence="11">Belongs to the cytochrome P450 family.</text>
</comment>
<feature type="transmembrane region" description="Helical" evidence="12">
    <location>
        <begin position="6"/>
        <end position="27"/>
    </location>
</feature>
<evidence type="ECO:0000256" key="9">
    <source>
        <dbReference type="ARBA" id="ARBA00023033"/>
    </source>
</evidence>
<dbReference type="InterPro" id="IPR002401">
    <property type="entry name" value="Cyt_P450_E_grp-I"/>
</dbReference>
<dbReference type="PRINTS" id="PR00463">
    <property type="entry name" value="EP450I"/>
</dbReference>
<keyword evidence="14" id="KW-1185">Reference proteome</keyword>
<sequence>MESLFSFLVSAMVIILHLITPLIYLFWISRKASNKQRLPPEAAGGWPVIGHLHLLAGSQPPHIILGNLADQMGPIFTIKLGVHRALVVNSWELARDCLTTNDKAFANRPKSLAMEILGYNYYMFGTSPYGEYWRQIRKIVTLEVLSNHRLEKLKHVRKAEVKVAIEGLYQQWIKNKNDSDKLLVEMKRWFFEVNQNVVFKIVVGKRFVECNKGDEGRDSDDDWRSALRAFSKLMGKFVVSDAFPFLRWLDFGGDEKEMKKTAKELDNIIGGWLHEHKQKRASGVVYKGGGEDFMDVLLSILQDAKELSNRDVDTINKSTCLAIILAASDTTSVTLTWTLSLLLNNRHVLKKAQQELDTLVGRERQVMESDMKDLVYLQAIIKESFRLYPAAPLSMPHESIEDCSVGGYHIPAGTRLIVNVSKIHRDSRVWLNPSEFIPERFLTTHKDVDFKGQNFELLPFGSGRRICPGISFALQVLNLTLATLLHSFEIETHSGQPVDMSESAGMSNLKATPVDVLLTPRLPPLLYAATN</sequence>
<organism evidence="13 14">
    <name type="scientific">Hevea brasiliensis</name>
    <name type="common">Para rubber tree</name>
    <name type="synonym">Siphonia brasiliensis</name>
    <dbReference type="NCBI Taxonomy" id="3981"/>
    <lineage>
        <taxon>Eukaryota</taxon>
        <taxon>Viridiplantae</taxon>
        <taxon>Streptophyta</taxon>
        <taxon>Embryophyta</taxon>
        <taxon>Tracheophyta</taxon>
        <taxon>Spermatophyta</taxon>
        <taxon>Magnoliopsida</taxon>
        <taxon>eudicotyledons</taxon>
        <taxon>Gunneridae</taxon>
        <taxon>Pentapetalae</taxon>
        <taxon>rosids</taxon>
        <taxon>fabids</taxon>
        <taxon>Malpighiales</taxon>
        <taxon>Euphorbiaceae</taxon>
        <taxon>Crotonoideae</taxon>
        <taxon>Micrandreae</taxon>
        <taxon>Hevea</taxon>
    </lineage>
</organism>
<evidence type="ECO:0000256" key="10">
    <source>
        <dbReference type="ARBA" id="ARBA00023136"/>
    </source>
</evidence>
<name>A0ABQ9N4S1_HEVBR</name>
<evidence type="ECO:0000256" key="5">
    <source>
        <dbReference type="ARBA" id="ARBA00022723"/>
    </source>
</evidence>
<dbReference type="SUPFAM" id="SSF48264">
    <property type="entry name" value="Cytochrome P450"/>
    <property type="match status" value="1"/>
</dbReference>
<keyword evidence="5 11" id="KW-0479">Metal-binding</keyword>
<dbReference type="Pfam" id="PF00067">
    <property type="entry name" value="p450"/>
    <property type="match status" value="1"/>
</dbReference>
<accession>A0ABQ9N4S1</accession>
<evidence type="ECO:0000256" key="7">
    <source>
        <dbReference type="ARBA" id="ARBA00023002"/>
    </source>
</evidence>
<dbReference type="CDD" id="cd20654">
    <property type="entry name" value="CYP82"/>
    <property type="match status" value="1"/>
</dbReference>
<evidence type="ECO:0000256" key="3">
    <source>
        <dbReference type="ARBA" id="ARBA00022617"/>
    </source>
</evidence>
<keyword evidence="8 11" id="KW-0408">Iron</keyword>
<dbReference type="PANTHER" id="PTHR47947:SF26">
    <property type="entry name" value="CYTOCHROME P450"/>
    <property type="match status" value="1"/>
</dbReference>
<evidence type="ECO:0000256" key="4">
    <source>
        <dbReference type="ARBA" id="ARBA00022692"/>
    </source>
</evidence>
<evidence type="ECO:0008006" key="15">
    <source>
        <dbReference type="Google" id="ProtNLM"/>
    </source>
</evidence>
<evidence type="ECO:0000256" key="6">
    <source>
        <dbReference type="ARBA" id="ARBA00022989"/>
    </source>
</evidence>
<dbReference type="EMBL" id="JARPOI010000002">
    <property type="protein sequence ID" value="KAJ9186658.1"/>
    <property type="molecule type" value="Genomic_DNA"/>
</dbReference>
<evidence type="ECO:0000256" key="1">
    <source>
        <dbReference type="ARBA" id="ARBA00001971"/>
    </source>
</evidence>
<keyword evidence="7 11" id="KW-0560">Oxidoreductase</keyword>